<dbReference type="OrthoDB" id="5582146at2759"/>
<feature type="compositionally biased region" description="Polar residues" evidence="1">
    <location>
        <begin position="186"/>
        <end position="197"/>
    </location>
</feature>
<name>G0W9Y0_NAUDC</name>
<dbReference type="RefSeq" id="XP_003669834.1">
    <property type="nucleotide sequence ID" value="XM_003669786.1"/>
</dbReference>
<evidence type="ECO:0000313" key="2">
    <source>
        <dbReference type="EMBL" id="CCD24591.1"/>
    </source>
</evidence>
<dbReference type="HOGENOM" id="CLU_060779_1_0_1"/>
<dbReference type="OMA" id="HKFWFAC"/>
<dbReference type="AlphaFoldDB" id="G0W9Y0"/>
<organism evidence="2 3">
    <name type="scientific">Naumovozyma dairenensis (strain ATCC 10597 / BCRC 20456 / CBS 421 / NBRC 0211 / NRRL Y-12639)</name>
    <name type="common">Saccharomyces dairenensis</name>
    <dbReference type="NCBI Taxonomy" id="1071378"/>
    <lineage>
        <taxon>Eukaryota</taxon>
        <taxon>Fungi</taxon>
        <taxon>Dikarya</taxon>
        <taxon>Ascomycota</taxon>
        <taxon>Saccharomycotina</taxon>
        <taxon>Saccharomycetes</taxon>
        <taxon>Saccharomycetales</taxon>
        <taxon>Saccharomycetaceae</taxon>
        <taxon>Naumovozyma</taxon>
    </lineage>
</organism>
<feature type="region of interest" description="Disordered" evidence="1">
    <location>
        <begin position="178"/>
        <end position="209"/>
    </location>
</feature>
<evidence type="ECO:0000256" key="1">
    <source>
        <dbReference type="SAM" id="MobiDB-lite"/>
    </source>
</evidence>
<sequence>MDANYKLVDFQTCFRYSVAAKRSFLCICQVGDKKPEDIIKMTIENDYSCGQKAASCTVVSKISDLQTSYEEKDLSAESDDDKIVISIIPNMNTLPSSDQLNLVRIMNAIKVSNEKNPKAQTHVIIGIITWDKATYRREEKGSRRAILGKDLAILQPCIKLDDWLKHKFWLACSEPKVSTHGKTVPVCSNSSQDTASISPGSSIDSGTESSGSAGTIQLLHEVHSSYSDVYLQPVVRKYILDIIVHIRMHRLSYRAKGGGAHMDSLKDVIQLSKLISINGGKKYIIPRYIKQAAAWYFPMHLNLINKPERDNSILYGSKIRLVNELLDKIIKVKSYEVEELENPLFLESLVVQDVLKKVIPPV</sequence>
<feature type="compositionally biased region" description="Low complexity" evidence="1">
    <location>
        <begin position="198"/>
        <end position="209"/>
    </location>
</feature>
<dbReference type="KEGG" id="ndi:NDAI_0D02770"/>
<dbReference type="eggNOG" id="ENOG502QQMN">
    <property type="taxonomic scope" value="Eukaryota"/>
</dbReference>
<dbReference type="GeneID" id="11495096"/>
<evidence type="ECO:0008006" key="4">
    <source>
        <dbReference type="Google" id="ProtNLM"/>
    </source>
</evidence>
<gene>
    <name evidence="2" type="primary">NDAI0D02770</name>
    <name evidence="2" type="ordered locus">NDAI_0D02770</name>
</gene>
<keyword evidence="3" id="KW-1185">Reference proteome</keyword>
<proteinExistence type="predicted"/>
<dbReference type="Proteomes" id="UP000000689">
    <property type="component" value="Chromosome 4"/>
</dbReference>
<evidence type="ECO:0000313" key="3">
    <source>
        <dbReference type="Proteomes" id="UP000000689"/>
    </source>
</evidence>
<protein>
    <recommendedName>
        <fullName evidence="4">Maintenance of telomere capping protein 2</fullName>
    </recommendedName>
</protein>
<reference evidence="2 3" key="1">
    <citation type="journal article" date="2011" name="Proc. Natl. Acad. Sci. U.S.A.">
        <title>Evolutionary erosion of yeast sex chromosomes by mating-type switching accidents.</title>
        <authorList>
            <person name="Gordon J.L."/>
            <person name="Armisen D."/>
            <person name="Proux-Wera E."/>
            <person name="Oheigeartaigh S.S."/>
            <person name="Byrne K.P."/>
            <person name="Wolfe K.H."/>
        </authorList>
    </citation>
    <scope>NUCLEOTIDE SEQUENCE [LARGE SCALE GENOMIC DNA]</scope>
    <source>
        <strain evidence="3">ATCC 10597 / BCRC 20456 / CBS 421 / NBRC 0211 / NRRL Y-12639</strain>
    </source>
</reference>
<dbReference type="EMBL" id="HE580270">
    <property type="protein sequence ID" value="CCD24591.1"/>
    <property type="molecule type" value="Genomic_DNA"/>
</dbReference>
<dbReference type="STRING" id="1071378.G0W9Y0"/>
<accession>G0W9Y0</accession>